<reference evidence="1" key="1">
    <citation type="submission" date="2012-12" db="EMBL/GenBank/DDBJ databases">
        <authorList>
            <person name="Pakala S."/>
            <person name="Fedorova N."/>
            <person name="Joardar V."/>
            <person name="Shabalina S."/>
            <person name="Hostetler J."/>
            <person name="Pakala S."/>
            <person name="Zafar N."/>
            <person name="Nierman W."/>
            <person name="Cubeta M."/>
        </authorList>
    </citation>
    <scope>NUCLEOTIDE SEQUENCE</scope>
    <source>
        <strain evidence="1">AG3 Rhs1AP</strain>
    </source>
</reference>
<sequence length="69" mass="7761">MIFWNLKNSASQTRHQLPVPLRRTGQLVAAVKLYSDLILPVIESSSVMRGLPAMGRKGVWWKGCIVVKK</sequence>
<dbReference type="AlphaFoldDB" id="N0A563"/>
<dbReference type="EMBL" id="KC352446">
    <property type="protein sequence ID" value="AGK45385.1"/>
    <property type="molecule type" value="Genomic_DNA"/>
</dbReference>
<reference evidence="1" key="2">
    <citation type="journal article" date="2014" name="FEMS Microbiol. Lett.">
        <title>Mobile elements and mitochondrial genome expansion in the soil fungus and potato pathogen Rhizoctonia solani AG-3.</title>
        <authorList>
            <person name="Losada L."/>
            <person name="Pakala S.B."/>
            <person name="Fedorova N.D."/>
            <person name="Joardar V."/>
            <person name="Shabalina S.A."/>
            <person name="Hostetler J."/>
            <person name="Pakala S.M."/>
            <person name="Zafar N."/>
            <person name="Thomas E."/>
            <person name="Rodriguez-Carres M."/>
            <person name="Dean R."/>
            <person name="Vilgalys R."/>
            <person name="Nierman W.C."/>
            <person name="Cubeta M.A."/>
        </authorList>
    </citation>
    <scope>NUCLEOTIDE SEQUENCE</scope>
    <source>
        <strain evidence="1">AG3 Rhs1AP</strain>
    </source>
</reference>
<proteinExistence type="predicted"/>
<dbReference type="RefSeq" id="YP_008082009.1">
    <property type="nucleotide sequence ID" value="NC_021436.1"/>
</dbReference>
<geneLocation type="mitochondrion" evidence="1"/>
<evidence type="ECO:0000313" key="1">
    <source>
        <dbReference type="EMBL" id="AGK45385.1"/>
    </source>
</evidence>
<accession>N0A563</accession>
<organism evidence="1">
    <name type="scientific">Rhizoctonia solani</name>
    <dbReference type="NCBI Taxonomy" id="456999"/>
    <lineage>
        <taxon>Eukaryota</taxon>
        <taxon>Fungi</taxon>
        <taxon>Dikarya</taxon>
        <taxon>Basidiomycota</taxon>
        <taxon>Agaricomycotina</taxon>
        <taxon>Agaricomycetes</taxon>
        <taxon>Cantharellales</taxon>
        <taxon>Ceratobasidiaceae</taxon>
        <taxon>Rhizoctonia</taxon>
    </lineage>
</organism>
<keyword evidence="1" id="KW-0496">Mitochondrion</keyword>
<dbReference type="GeneID" id="16029494"/>
<protein>
    <submittedName>
        <fullName evidence="1">Uncharacterized protein</fullName>
    </submittedName>
</protein>
<gene>
    <name evidence="1" type="ORF">RSOL_m00510</name>
</gene>
<name>N0A563_9AGAM</name>